<reference evidence="3" key="2">
    <citation type="submission" date="2025-08" db="UniProtKB">
        <authorList>
            <consortium name="RefSeq"/>
        </authorList>
    </citation>
    <scope>IDENTIFICATION</scope>
    <source>
        <tissue evidence="3">Leaf</tissue>
    </source>
</reference>
<proteinExistence type="predicted"/>
<gene>
    <name evidence="3" type="primary">LOC130463087</name>
</gene>
<dbReference type="InterPro" id="IPR000477">
    <property type="entry name" value="RT_dom"/>
</dbReference>
<keyword evidence="2" id="KW-1185">Reference proteome</keyword>
<dbReference type="GeneID" id="130463087"/>
<dbReference type="PROSITE" id="PS50878">
    <property type="entry name" value="RT_POL"/>
    <property type="match status" value="1"/>
</dbReference>
<feature type="domain" description="Reverse transcriptase" evidence="1">
    <location>
        <begin position="1"/>
        <end position="191"/>
    </location>
</feature>
<dbReference type="PANTHER" id="PTHR33116:SF70">
    <property type="entry name" value="NON-LTR RETROELEMENT REVERSE TRANSCRIPTASE-LIKE PROTEIN"/>
    <property type="match status" value="1"/>
</dbReference>
<sequence length="348" mass="39784">MKRKQGAKGLMAIKIDFKKAYDRLRWAFIRDTLMQINLSLLLVSTIMECVTSTSLKVLWNGESSESFLPSRGIRQGDQLSPYLFVICMERLYQTIEEAIILKRWRPIRACRDGPVLSNLFFTNDIILFAEASMDQAIVIQEYLERFCMASGQKVSLPKSRVFFSNNVCEDNRNAIYTTLGMDSTMNLGLHLGMPTLSSRITKEKFSHLCEKIDRRLVGWKTKYLSLTGRITLAKSTISSMAFYSMQTEKLPLAICDEIDKRTRWFIWGGSETKRATHLLAWEVLQNPREFGGIRIRSASQANAAFLTKLGWRVLTETNSLCSRVLRAKYCNGRCDVDMFNAKPGMSNV</sequence>
<evidence type="ECO:0000313" key="2">
    <source>
        <dbReference type="Proteomes" id="UP000813463"/>
    </source>
</evidence>
<organism evidence="2 3">
    <name type="scientific">Spinacia oleracea</name>
    <name type="common">Spinach</name>
    <dbReference type="NCBI Taxonomy" id="3562"/>
    <lineage>
        <taxon>Eukaryota</taxon>
        <taxon>Viridiplantae</taxon>
        <taxon>Streptophyta</taxon>
        <taxon>Embryophyta</taxon>
        <taxon>Tracheophyta</taxon>
        <taxon>Spermatophyta</taxon>
        <taxon>Magnoliopsida</taxon>
        <taxon>eudicotyledons</taxon>
        <taxon>Gunneridae</taxon>
        <taxon>Pentapetalae</taxon>
        <taxon>Caryophyllales</taxon>
        <taxon>Chenopodiaceae</taxon>
        <taxon>Chenopodioideae</taxon>
        <taxon>Anserineae</taxon>
        <taxon>Spinacia</taxon>
    </lineage>
</organism>
<name>A0ABM3QXL3_SPIOL</name>
<protein>
    <recommendedName>
        <fullName evidence="1">Reverse transcriptase domain-containing protein</fullName>
    </recommendedName>
</protein>
<accession>A0ABM3QXL3</accession>
<evidence type="ECO:0000259" key="1">
    <source>
        <dbReference type="PROSITE" id="PS50878"/>
    </source>
</evidence>
<evidence type="ECO:0000313" key="3">
    <source>
        <dbReference type="RefSeq" id="XP_056688102.1"/>
    </source>
</evidence>
<dbReference type="Pfam" id="PF00078">
    <property type="entry name" value="RVT_1"/>
    <property type="match status" value="1"/>
</dbReference>
<reference evidence="2" key="1">
    <citation type="journal article" date="2021" name="Nat. Commun.">
        <title>Genomic analyses provide insights into spinach domestication and the genetic basis of agronomic traits.</title>
        <authorList>
            <person name="Cai X."/>
            <person name="Sun X."/>
            <person name="Xu C."/>
            <person name="Sun H."/>
            <person name="Wang X."/>
            <person name="Ge C."/>
            <person name="Zhang Z."/>
            <person name="Wang Q."/>
            <person name="Fei Z."/>
            <person name="Jiao C."/>
            <person name="Wang Q."/>
        </authorList>
    </citation>
    <scope>NUCLEOTIDE SEQUENCE [LARGE SCALE GENOMIC DNA]</scope>
    <source>
        <strain evidence="2">cv. Varoflay</strain>
    </source>
</reference>
<dbReference type="RefSeq" id="XP_056688102.1">
    <property type="nucleotide sequence ID" value="XM_056832124.1"/>
</dbReference>
<dbReference type="PANTHER" id="PTHR33116">
    <property type="entry name" value="REVERSE TRANSCRIPTASE ZINC-BINDING DOMAIN-CONTAINING PROTEIN-RELATED-RELATED"/>
    <property type="match status" value="1"/>
</dbReference>
<dbReference type="Proteomes" id="UP000813463">
    <property type="component" value="Chromosome 1"/>
</dbReference>